<name>A0ABV5WQE3_9LACO</name>
<gene>
    <name evidence="2" type="ORF">ACFFLI_00560</name>
</gene>
<evidence type="ECO:0000259" key="1">
    <source>
        <dbReference type="PROSITE" id="PS50883"/>
    </source>
</evidence>
<organism evidence="2 3">
    <name type="scientific">Lactiplantibacillus modestisalitolerans</name>
    <dbReference type="NCBI Taxonomy" id="1457219"/>
    <lineage>
        <taxon>Bacteria</taxon>
        <taxon>Bacillati</taxon>
        <taxon>Bacillota</taxon>
        <taxon>Bacilli</taxon>
        <taxon>Lactobacillales</taxon>
        <taxon>Lactobacillaceae</taxon>
        <taxon>Lactiplantibacillus</taxon>
    </lineage>
</organism>
<dbReference type="EMBL" id="JBHLZY010000001">
    <property type="protein sequence ID" value="MFB9768369.1"/>
    <property type="molecule type" value="Genomic_DNA"/>
</dbReference>
<dbReference type="InterPro" id="IPR035919">
    <property type="entry name" value="EAL_sf"/>
</dbReference>
<dbReference type="RefSeq" id="WP_137642804.1">
    <property type="nucleotide sequence ID" value="NZ_BJEA01000011.1"/>
</dbReference>
<dbReference type="SUPFAM" id="SSF141868">
    <property type="entry name" value="EAL domain-like"/>
    <property type="match status" value="1"/>
</dbReference>
<sequence length="236" mass="26919">MQPTYRYFVQPQLDVRTHTVYGYELLIKQLTPAGWRLPESFASIDPKIMSKLLVATTKILGLKVQYCSVNVSREQLVDTDVAKAIIQSQTQLYPAKLIVELTEETGPGCYPDTKLIPHLRHFIEHGMQISLDDVGTGINDFKSIQEFLPLASELKFALQNFRTGIQDPQIQQKLHFWRAISNEYGLRLILEGIEDEADAQLSNDFEINLQQGYYYGRPELLRLPGDPVDFQTATQS</sequence>
<dbReference type="PROSITE" id="PS50883">
    <property type="entry name" value="EAL"/>
    <property type="match status" value="1"/>
</dbReference>
<dbReference type="Gene3D" id="3.20.20.450">
    <property type="entry name" value="EAL domain"/>
    <property type="match status" value="1"/>
</dbReference>
<dbReference type="PANTHER" id="PTHR33121:SF70">
    <property type="entry name" value="SIGNALING PROTEIN YKOW"/>
    <property type="match status" value="1"/>
</dbReference>
<dbReference type="SMART" id="SM00052">
    <property type="entry name" value="EAL"/>
    <property type="match status" value="1"/>
</dbReference>
<dbReference type="Pfam" id="PF00563">
    <property type="entry name" value="EAL"/>
    <property type="match status" value="1"/>
</dbReference>
<dbReference type="Proteomes" id="UP001589691">
    <property type="component" value="Unassembled WGS sequence"/>
</dbReference>
<proteinExistence type="predicted"/>
<dbReference type="InterPro" id="IPR001633">
    <property type="entry name" value="EAL_dom"/>
</dbReference>
<keyword evidence="3" id="KW-1185">Reference proteome</keyword>
<protein>
    <submittedName>
        <fullName evidence="2">EAL domain-containing protein</fullName>
    </submittedName>
</protein>
<dbReference type="CDD" id="cd01948">
    <property type="entry name" value="EAL"/>
    <property type="match status" value="1"/>
</dbReference>
<dbReference type="InterPro" id="IPR050706">
    <property type="entry name" value="Cyclic-di-GMP_PDE-like"/>
</dbReference>
<accession>A0ABV5WQE3</accession>
<reference evidence="2 3" key="1">
    <citation type="submission" date="2024-09" db="EMBL/GenBank/DDBJ databases">
        <authorList>
            <person name="Sun Q."/>
            <person name="Mori K."/>
        </authorList>
    </citation>
    <scope>NUCLEOTIDE SEQUENCE [LARGE SCALE GENOMIC DNA]</scope>
    <source>
        <strain evidence="2 3">TBRC 4576</strain>
    </source>
</reference>
<feature type="domain" description="EAL" evidence="1">
    <location>
        <begin position="1"/>
        <end position="232"/>
    </location>
</feature>
<comment type="caution">
    <text evidence="2">The sequence shown here is derived from an EMBL/GenBank/DDBJ whole genome shotgun (WGS) entry which is preliminary data.</text>
</comment>
<evidence type="ECO:0000313" key="3">
    <source>
        <dbReference type="Proteomes" id="UP001589691"/>
    </source>
</evidence>
<dbReference type="PANTHER" id="PTHR33121">
    <property type="entry name" value="CYCLIC DI-GMP PHOSPHODIESTERASE PDEF"/>
    <property type="match status" value="1"/>
</dbReference>
<evidence type="ECO:0000313" key="2">
    <source>
        <dbReference type="EMBL" id="MFB9768369.1"/>
    </source>
</evidence>